<dbReference type="RefSeq" id="WP_273926722.1">
    <property type="nucleotide sequence ID" value="NZ_JAQSIN010000002.1"/>
</dbReference>
<evidence type="ECO:0000313" key="2">
    <source>
        <dbReference type="EMBL" id="MDD0815060.1"/>
    </source>
</evidence>
<sequence length="175" mass="18248">MTYAPHPTQRGFTLIELMITVAIVAILAKVGLGAYQDSVLKGKRAQGRSAVIELMQQQERFMTQRNCYLAFTSTAPGAATVASGDYGGTLCGGVTPSFTSSTFPFKNFSGDTASNAAYLLSSAKCSTTLTIDLCVRVAATPIVADPVVGTLQMTSTGTKTCTGTASSGNPKLCWP</sequence>
<accession>A0ABT5MEQ5</accession>
<gene>
    <name evidence="2" type="ORF">PSQ39_10500</name>
</gene>
<dbReference type="NCBIfam" id="TIGR02532">
    <property type="entry name" value="IV_pilin_GFxxxE"/>
    <property type="match status" value="1"/>
</dbReference>
<comment type="caution">
    <text evidence="2">The sequence shown here is derived from an EMBL/GenBank/DDBJ whole genome shotgun (WGS) entry which is preliminary data.</text>
</comment>
<keyword evidence="1" id="KW-1133">Transmembrane helix</keyword>
<dbReference type="Proteomes" id="UP001528672">
    <property type="component" value="Unassembled WGS sequence"/>
</dbReference>
<dbReference type="SUPFAM" id="SSF54523">
    <property type="entry name" value="Pili subunits"/>
    <property type="match status" value="1"/>
</dbReference>
<dbReference type="EMBL" id="JAQSIO010000003">
    <property type="protein sequence ID" value="MDD0815060.1"/>
    <property type="molecule type" value="Genomic_DNA"/>
</dbReference>
<name>A0ABT5MEQ5_9BURK</name>
<protein>
    <submittedName>
        <fullName evidence="2">Type IV pilin protein</fullName>
    </submittedName>
</protein>
<reference evidence="2 3" key="1">
    <citation type="submission" date="2023-02" db="EMBL/GenBank/DDBJ databases">
        <title>Bacterial whole genome sequence for Curvibacter sp. HBC28.</title>
        <authorList>
            <person name="Le V."/>
            <person name="Ko S.-R."/>
            <person name="Ahn C.-Y."/>
            <person name="Oh H.-M."/>
        </authorList>
    </citation>
    <scope>NUCLEOTIDE SEQUENCE [LARGE SCALE GENOMIC DNA]</scope>
    <source>
        <strain evidence="2 3">HBC28</strain>
    </source>
</reference>
<keyword evidence="1" id="KW-0812">Transmembrane</keyword>
<dbReference type="Pfam" id="PF07963">
    <property type="entry name" value="N_methyl"/>
    <property type="match status" value="1"/>
</dbReference>
<organism evidence="2 3">
    <name type="scientific">Curvibacter microcysteis</name>
    <dbReference type="NCBI Taxonomy" id="3026419"/>
    <lineage>
        <taxon>Bacteria</taxon>
        <taxon>Pseudomonadati</taxon>
        <taxon>Pseudomonadota</taxon>
        <taxon>Betaproteobacteria</taxon>
        <taxon>Burkholderiales</taxon>
        <taxon>Comamonadaceae</taxon>
        <taxon>Curvibacter</taxon>
    </lineage>
</organism>
<dbReference type="Pfam" id="PF16732">
    <property type="entry name" value="ComP_DUS"/>
    <property type="match status" value="1"/>
</dbReference>
<feature type="transmembrane region" description="Helical" evidence="1">
    <location>
        <begin position="12"/>
        <end position="35"/>
    </location>
</feature>
<dbReference type="InterPro" id="IPR012902">
    <property type="entry name" value="N_methyl_site"/>
</dbReference>
<proteinExistence type="predicted"/>
<dbReference type="InterPro" id="IPR045584">
    <property type="entry name" value="Pilin-like"/>
</dbReference>
<evidence type="ECO:0000313" key="3">
    <source>
        <dbReference type="Proteomes" id="UP001528672"/>
    </source>
</evidence>
<keyword evidence="1" id="KW-0472">Membrane</keyword>
<dbReference type="Gene3D" id="3.30.700.10">
    <property type="entry name" value="Glycoprotein, Type 4 Pilin"/>
    <property type="match status" value="1"/>
</dbReference>
<evidence type="ECO:0000256" key="1">
    <source>
        <dbReference type="SAM" id="Phobius"/>
    </source>
</evidence>
<dbReference type="InterPro" id="IPR031982">
    <property type="entry name" value="PilE-like"/>
</dbReference>
<keyword evidence="3" id="KW-1185">Reference proteome</keyword>